<feature type="chain" id="PRO_5041349315" evidence="1">
    <location>
        <begin position="19"/>
        <end position="317"/>
    </location>
</feature>
<sequence length="317" mass="32994">MKYFIHVSLLFLYRLATAAISLQEFASEQCTGSQVGSVLSNAGNQFDSSGCVPSNQFHSVTLITADPGFVCNIYADTACANFPVTLEPTAPGTCVNVIGAGAICFSQALFDNPLADSTAAVVIGGSSVTIALPSDNFGEKAINLAFGNAIDQACGDKGCSPTTVQTTTSVHQTCETFEIEVCKHDATCQQTIQVNGNDDNTNQRDYMKGLLLATFVTANKQDPNTDGILTSANDTKGVGGLNPIHVLSFASVVLNDAKGNNLAEMSVEVDMQCSALTPRESGCNDTFKTVVDAALGLVPDVGGLVAAAFDLSCQAFS</sequence>
<organism evidence="2 3">
    <name type="scientific">Cladophialophora chaetospira</name>
    <dbReference type="NCBI Taxonomy" id="386627"/>
    <lineage>
        <taxon>Eukaryota</taxon>
        <taxon>Fungi</taxon>
        <taxon>Dikarya</taxon>
        <taxon>Ascomycota</taxon>
        <taxon>Pezizomycotina</taxon>
        <taxon>Eurotiomycetes</taxon>
        <taxon>Chaetothyriomycetidae</taxon>
        <taxon>Chaetothyriales</taxon>
        <taxon>Herpotrichiellaceae</taxon>
        <taxon>Cladophialophora</taxon>
    </lineage>
</organism>
<dbReference type="EMBL" id="JAPDRK010000020">
    <property type="protein sequence ID" value="KAJ9604127.1"/>
    <property type="molecule type" value="Genomic_DNA"/>
</dbReference>
<reference evidence="2" key="1">
    <citation type="submission" date="2022-10" db="EMBL/GenBank/DDBJ databases">
        <title>Culturing micro-colonial fungi from biological soil crusts in the Mojave desert and describing Neophaeococcomyces mojavensis, and introducing the new genera and species Taxawa tesnikishii.</title>
        <authorList>
            <person name="Kurbessoian T."/>
            <person name="Stajich J.E."/>
        </authorList>
    </citation>
    <scope>NUCLEOTIDE SEQUENCE</scope>
    <source>
        <strain evidence="2">TK_41</strain>
    </source>
</reference>
<name>A0AA38WZU2_9EURO</name>
<evidence type="ECO:0000256" key="1">
    <source>
        <dbReference type="SAM" id="SignalP"/>
    </source>
</evidence>
<evidence type="ECO:0000313" key="2">
    <source>
        <dbReference type="EMBL" id="KAJ9604127.1"/>
    </source>
</evidence>
<keyword evidence="3" id="KW-1185">Reference proteome</keyword>
<dbReference type="Proteomes" id="UP001172673">
    <property type="component" value="Unassembled WGS sequence"/>
</dbReference>
<protein>
    <submittedName>
        <fullName evidence="2">Uncharacterized protein</fullName>
    </submittedName>
</protein>
<evidence type="ECO:0000313" key="3">
    <source>
        <dbReference type="Proteomes" id="UP001172673"/>
    </source>
</evidence>
<gene>
    <name evidence="2" type="ORF">H2200_011650</name>
</gene>
<feature type="signal peptide" evidence="1">
    <location>
        <begin position="1"/>
        <end position="18"/>
    </location>
</feature>
<keyword evidence="1" id="KW-0732">Signal</keyword>
<comment type="caution">
    <text evidence="2">The sequence shown here is derived from an EMBL/GenBank/DDBJ whole genome shotgun (WGS) entry which is preliminary data.</text>
</comment>
<proteinExistence type="predicted"/>
<accession>A0AA38WZU2</accession>
<dbReference type="AlphaFoldDB" id="A0AA38WZU2"/>